<dbReference type="PANTHER" id="PTHR10302">
    <property type="entry name" value="SINGLE-STRANDED DNA-BINDING PROTEIN"/>
    <property type="match status" value="1"/>
</dbReference>
<feature type="compositionally biased region" description="Basic and acidic residues" evidence="5">
    <location>
        <begin position="116"/>
        <end position="136"/>
    </location>
</feature>
<organism evidence="6 7">
    <name type="scientific">Sphingobium boeckii</name>
    <dbReference type="NCBI Taxonomy" id="1082345"/>
    <lineage>
        <taxon>Bacteria</taxon>
        <taxon>Pseudomonadati</taxon>
        <taxon>Pseudomonadota</taxon>
        <taxon>Alphaproteobacteria</taxon>
        <taxon>Sphingomonadales</taxon>
        <taxon>Sphingomonadaceae</taxon>
        <taxon>Sphingobium</taxon>
    </lineage>
</organism>
<evidence type="ECO:0000313" key="6">
    <source>
        <dbReference type="EMBL" id="MBB5684314.1"/>
    </source>
</evidence>
<evidence type="ECO:0000256" key="2">
    <source>
        <dbReference type="ARBA" id="ARBA00023172"/>
    </source>
</evidence>
<feature type="region of interest" description="Disordered" evidence="5">
    <location>
        <begin position="116"/>
        <end position="149"/>
    </location>
</feature>
<evidence type="ECO:0000313" key="7">
    <source>
        <dbReference type="Proteomes" id="UP000549617"/>
    </source>
</evidence>
<dbReference type="Pfam" id="PF00436">
    <property type="entry name" value="SSB"/>
    <property type="match status" value="1"/>
</dbReference>
<dbReference type="CDD" id="cd04496">
    <property type="entry name" value="SSB_OBF"/>
    <property type="match status" value="1"/>
</dbReference>
<name>A0A7W9AES2_9SPHN</name>
<protein>
    <recommendedName>
        <fullName evidence="3 4">Single-stranded DNA-binding protein</fullName>
        <shortName evidence="3">SSB</shortName>
    </recommendedName>
</protein>
<evidence type="ECO:0000256" key="3">
    <source>
        <dbReference type="HAMAP-Rule" id="MF_00984"/>
    </source>
</evidence>
<dbReference type="Gene3D" id="2.40.50.140">
    <property type="entry name" value="Nucleic acid-binding proteins"/>
    <property type="match status" value="1"/>
</dbReference>
<feature type="DNA-binding region" evidence="3">
    <location>
        <begin position="53"/>
        <end position="59"/>
    </location>
</feature>
<dbReference type="InterPro" id="IPR011344">
    <property type="entry name" value="ssDNA-bd"/>
</dbReference>
<accession>A0A7W9AES2</accession>
<dbReference type="GO" id="GO:0003697">
    <property type="term" value="F:single-stranded DNA binding"/>
    <property type="evidence" value="ECO:0007669"/>
    <property type="project" value="UniProtKB-UniRule"/>
</dbReference>
<dbReference type="GO" id="GO:0009295">
    <property type="term" value="C:nucleoid"/>
    <property type="evidence" value="ECO:0007669"/>
    <property type="project" value="TreeGrafter"/>
</dbReference>
<dbReference type="EMBL" id="JACIJC010000001">
    <property type="protein sequence ID" value="MBB5684314.1"/>
    <property type="molecule type" value="Genomic_DNA"/>
</dbReference>
<dbReference type="GO" id="GO:0006260">
    <property type="term" value="P:DNA replication"/>
    <property type="evidence" value="ECO:0007669"/>
    <property type="project" value="InterPro"/>
</dbReference>
<evidence type="ECO:0000256" key="4">
    <source>
        <dbReference type="RuleBase" id="RU000524"/>
    </source>
</evidence>
<sequence>MSGDLNRSTIIGRLGGDPVTRTTGGGVEVVSFSMATSERWKDRDGATQERTEWHRIVIFNEQIGRIAARYLRKGSRCLIEGELQTRKWTKDGVERSVTEIVVQRYSGLLKLLDGRQAEVADRPDPGGRGAVPDRDPPSASPDLDDDVPF</sequence>
<dbReference type="PROSITE" id="PS50935">
    <property type="entry name" value="SSB"/>
    <property type="match status" value="1"/>
</dbReference>
<comment type="caution">
    <text evidence="6">The sequence shown here is derived from an EMBL/GenBank/DDBJ whole genome shotgun (WGS) entry which is preliminary data.</text>
</comment>
<keyword evidence="7" id="KW-1185">Reference proteome</keyword>
<gene>
    <name evidence="6" type="ORF">FHS49_000305</name>
</gene>
<dbReference type="SUPFAM" id="SSF50249">
    <property type="entry name" value="Nucleic acid-binding proteins"/>
    <property type="match status" value="1"/>
</dbReference>
<dbReference type="InterPro" id="IPR012340">
    <property type="entry name" value="NA-bd_OB-fold"/>
</dbReference>
<dbReference type="HAMAP" id="MF_00984">
    <property type="entry name" value="SSB"/>
    <property type="match status" value="1"/>
</dbReference>
<dbReference type="NCBIfam" id="TIGR00621">
    <property type="entry name" value="ssb"/>
    <property type="match status" value="1"/>
</dbReference>
<dbReference type="InterPro" id="IPR000424">
    <property type="entry name" value="Primosome_PriB/ssb"/>
</dbReference>
<comment type="caution">
    <text evidence="3">Lacks conserved residue(s) required for the propagation of feature annotation.</text>
</comment>
<dbReference type="GO" id="GO:0006310">
    <property type="term" value="P:DNA recombination"/>
    <property type="evidence" value="ECO:0007669"/>
    <property type="project" value="UniProtKB-KW"/>
</dbReference>
<comment type="subunit">
    <text evidence="3">Homotetramer.</text>
</comment>
<keyword evidence="1 3" id="KW-0238">DNA-binding</keyword>
<dbReference type="AlphaFoldDB" id="A0A7W9AES2"/>
<proteinExistence type="inferred from homology"/>
<dbReference type="PANTHER" id="PTHR10302:SF27">
    <property type="entry name" value="SINGLE-STRANDED DNA-BINDING PROTEIN"/>
    <property type="match status" value="1"/>
</dbReference>
<evidence type="ECO:0000256" key="5">
    <source>
        <dbReference type="SAM" id="MobiDB-lite"/>
    </source>
</evidence>
<evidence type="ECO:0000256" key="1">
    <source>
        <dbReference type="ARBA" id="ARBA00023125"/>
    </source>
</evidence>
<reference evidence="6 7" key="1">
    <citation type="submission" date="2020-08" db="EMBL/GenBank/DDBJ databases">
        <title>Genomic Encyclopedia of Type Strains, Phase IV (KMG-IV): sequencing the most valuable type-strain genomes for metagenomic binning, comparative biology and taxonomic classification.</title>
        <authorList>
            <person name="Goeker M."/>
        </authorList>
    </citation>
    <scope>NUCLEOTIDE SEQUENCE [LARGE SCALE GENOMIC DNA]</scope>
    <source>
        <strain evidence="6 7">DSM 25079</strain>
    </source>
</reference>
<dbReference type="Proteomes" id="UP000549617">
    <property type="component" value="Unassembled WGS sequence"/>
</dbReference>
<keyword evidence="2" id="KW-0233">DNA recombination</keyword>
<dbReference type="RefSeq" id="WP_184014551.1">
    <property type="nucleotide sequence ID" value="NZ_JACIJC010000001.1"/>
</dbReference>